<evidence type="ECO:0000256" key="7">
    <source>
        <dbReference type="ARBA" id="ARBA00023136"/>
    </source>
</evidence>
<feature type="transmembrane region" description="Helical" evidence="8">
    <location>
        <begin position="6"/>
        <end position="24"/>
    </location>
</feature>
<proteinExistence type="inferred from homology"/>
<feature type="transmembrane region" description="Helical" evidence="8">
    <location>
        <begin position="33"/>
        <end position="53"/>
    </location>
</feature>
<dbReference type="Pfam" id="PF04066">
    <property type="entry name" value="MrpF_PhaF"/>
    <property type="match status" value="1"/>
</dbReference>
<comment type="subcellular location">
    <subcellularLocation>
        <location evidence="1">Cell membrane</location>
        <topology evidence="1">Multi-pass membrane protein</topology>
    </subcellularLocation>
</comment>
<dbReference type="KEGG" id="daw:HS1_001616"/>
<gene>
    <name evidence="9" type="primary">mnhF</name>
    <name evidence="10" type="ORF">ENI35_07020</name>
    <name evidence="9" type="ORF">HS1_001616</name>
</gene>
<dbReference type="PANTHER" id="PTHR34702">
    <property type="entry name" value="NA(+)/H(+) ANTIPORTER SUBUNIT F1"/>
    <property type="match status" value="1"/>
</dbReference>
<dbReference type="Proteomes" id="UP000885738">
    <property type="component" value="Unassembled WGS sequence"/>
</dbReference>
<dbReference type="GO" id="GO:0015385">
    <property type="term" value="F:sodium:proton antiporter activity"/>
    <property type="evidence" value="ECO:0007669"/>
    <property type="project" value="TreeGrafter"/>
</dbReference>
<keyword evidence="5 8" id="KW-0812">Transmembrane</keyword>
<dbReference type="Proteomes" id="UP000070560">
    <property type="component" value="Chromosome"/>
</dbReference>
<keyword evidence="7 8" id="KW-0472">Membrane</keyword>
<evidence type="ECO:0000313" key="11">
    <source>
        <dbReference type="Proteomes" id="UP000070560"/>
    </source>
</evidence>
<dbReference type="EMBL" id="DRIH01000255">
    <property type="protein sequence ID" value="HEC68536.1"/>
    <property type="molecule type" value="Genomic_DNA"/>
</dbReference>
<reference evidence="10" key="2">
    <citation type="journal article" date="2020" name="mSystems">
        <title>Genome- and Community-Level Interaction Insights into Carbon Utilization and Element Cycling Functions of Hydrothermarchaeota in Hydrothermal Sediment.</title>
        <authorList>
            <person name="Zhou Z."/>
            <person name="Liu Y."/>
            <person name="Xu W."/>
            <person name="Pan J."/>
            <person name="Luo Z.H."/>
            <person name="Li M."/>
        </authorList>
    </citation>
    <scope>NUCLEOTIDE SEQUENCE [LARGE SCALE GENOMIC DNA]</scope>
    <source>
        <strain evidence="10">HyVt-389</strain>
    </source>
</reference>
<protein>
    <submittedName>
        <fullName evidence="9 10">PH regulation protein F</fullName>
    </submittedName>
</protein>
<evidence type="ECO:0000256" key="8">
    <source>
        <dbReference type="SAM" id="Phobius"/>
    </source>
</evidence>
<feature type="transmembrane region" description="Helical" evidence="8">
    <location>
        <begin position="65"/>
        <end position="83"/>
    </location>
</feature>
<evidence type="ECO:0000256" key="4">
    <source>
        <dbReference type="ARBA" id="ARBA00022475"/>
    </source>
</evidence>
<sequence>MESFFIGIGLALGTLIFICFYRIVFGPTVYDRIISVGFIGTMTVVLLVLMGFIFKRIDMFVDISLMYALLNFVGTLVFAKYFAKKKGAK</sequence>
<keyword evidence="6 8" id="KW-1133">Transmembrane helix</keyword>
<evidence type="ECO:0000256" key="1">
    <source>
        <dbReference type="ARBA" id="ARBA00004651"/>
    </source>
</evidence>
<evidence type="ECO:0000313" key="10">
    <source>
        <dbReference type="EMBL" id="HEC68536.1"/>
    </source>
</evidence>
<reference evidence="9 11" key="1">
    <citation type="submission" date="2015-10" db="EMBL/GenBank/DDBJ databases">
        <title>Candidatus Desulfofervidus auxilii, a hydrogenotrophic sulfate-reducing bacterium involved in the thermophilic anaerobic oxidation of methane.</title>
        <authorList>
            <person name="Krukenberg V."/>
            <person name="Richter M."/>
            <person name="Wegener G."/>
        </authorList>
    </citation>
    <scope>NUCLEOTIDE SEQUENCE [LARGE SCALE GENOMIC DNA]</scope>
    <source>
        <strain evidence="9 11">HS1</strain>
    </source>
</reference>
<dbReference type="GO" id="GO:0005886">
    <property type="term" value="C:plasma membrane"/>
    <property type="evidence" value="ECO:0007669"/>
    <property type="project" value="UniProtKB-SubCell"/>
</dbReference>
<evidence type="ECO:0000256" key="3">
    <source>
        <dbReference type="ARBA" id="ARBA00022448"/>
    </source>
</evidence>
<dbReference type="RefSeq" id="WP_066063533.1">
    <property type="nucleotide sequence ID" value="NZ_CP013015.1"/>
</dbReference>
<organism evidence="10">
    <name type="scientific">Desulfofervidus auxilii</name>
    <dbReference type="NCBI Taxonomy" id="1621989"/>
    <lineage>
        <taxon>Bacteria</taxon>
        <taxon>Pseudomonadati</taxon>
        <taxon>Thermodesulfobacteriota</taxon>
        <taxon>Candidatus Desulfofervidia</taxon>
        <taxon>Candidatus Desulfofervidales</taxon>
        <taxon>Candidatus Desulfofervidaceae</taxon>
        <taxon>Candidatus Desulfofervidus</taxon>
    </lineage>
</organism>
<keyword evidence="3" id="KW-0813">Transport</keyword>
<evidence type="ECO:0000256" key="5">
    <source>
        <dbReference type="ARBA" id="ARBA00022692"/>
    </source>
</evidence>
<evidence type="ECO:0000313" key="9">
    <source>
        <dbReference type="EMBL" id="AMM41410.1"/>
    </source>
</evidence>
<dbReference type="AlphaFoldDB" id="A0A7C2AM50"/>
<keyword evidence="4" id="KW-1003">Cell membrane</keyword>
<evidence type="ECO:0000256" key="6">
    <source>
        <dbReference type="ARBA" id="ARBA00022989"/>
    </source>
</evidence>
<dbReference type="InterPro" id="IPR007208">
    <property type="entry name" value="MrpF/PhaF-like"/>
</dbReference>
<dbReference type="PANTHER" id="PTHR34702:SF1">
    <property type="entry name" value="NA(+)_H(+) ANTIPORTER SUBUNIT F"/>
    <property type="match status" value="1"/>
</dbReference>
<keyword evidence="11" id="KW-1185">Reference proteome</keyword>
<comment type="similarity">
    <text evidence="2">Belongs to the CPA3 antiporters (TC 2.A.63) subunit F family.</text>
</comment>
<dbReference type="OrthoDB" id="9800226at2"/>
<evidence type="ECO:0000256" key="2">
    <source>
        <dbReference type="ARBA" id="ARBA00009212"/>
    </source>
</evidence>
<name>A0A7C2AM50_DESA2</name>
<accession>A0A7C2AM50</accession>
<dbReference type="EMBL" id="CP013015">
    <property type="protein sequence ID" value="AMM41410.1"/>
    <property type="molecule type" value="Genomic_DNA"/>
</dbReference>